<accession>A0ABU5P7U2</accession>
<feature type="compositionally biased region" description="Polar residues" evidence="1">
    <location>
        <begin position="146"/>
        <end position="166"/>
    </location>
</feature>
<evidence type="ECO:0000313" key="2">
    <source>
        <dbReference type="EMBL" id="MEA1605736.1"/>
    </source>
</evidence>
<dbReference type="EMBL" id="JAYEET010000024">
    <property type="protein sequence ID" value="MEA1605736.1"/>
    <property type="molecule type" value="Genomic_DNA"/>
</dbReference>
<name>A0ABU5P7U2_9PSED</name>
<proteinExistence type="predicted"/>
<dbReference type="RefSeq" id="WP_322948847.1">
    <property type="nucleotide sequence ID" value="NZ_JAYEET010000024.1"/>
</dbReference>
<organism evidence="2 3">
    <name type="scientific">Pseudomonas spirodelae</name>
    <dbReference type="NCBI Taxonomy" id="3101751"/>
    <lineage>
        <taxon>Bacteria</taxon>
        <taxon>Pseudomonadati</taxon>
        <taxon>Pseudomonadota</taxon>
        <taxon>Gammaproteobacteria</taxon>
        <taxon>Pseudomonadales</taxon>
        <taxon>Pseudomonadaceae</taxon>
        <taxon>Pseudomonas</taxon>
    </lineage>
</organism>
<dbReference type="Proteomes" id="UP001292571">
    <property type="component" value="Unassembled WGS sequence"/>
</dbReference>
<gene>
    <name evidence="2" type="ORF">SOP97_07895</name>
</gene>
<sequence>MARKKRDVITAPAAAEGADDLQVLHPNLVAELNGRQVVVREYGFIEGLQLQAELQPFLDGLYEMAKGGTLVPLHEILALIGQHTDLVAHAMARAADVEPQEVLELKDQQQGQALLMKWWIANGPFFWRCVRDRIVGEREVAKRLAGQTSTPGSSGADTVTSSPSAG</sequence>
<feature type="region of interest" description="Disordered" evidence="1">
    <location>
        <begin position="143"/>
        <end position="166"/>
    </location>
</feature>
<dbReference type="Pfam" id="PF20336">
    <property type="entry name" value="DUF6631"/>
    <property type="match status" value="1"/>
</dbReference>
<evidence type="ECO:0000313" key="3">
    <source>
        <dbReference type="Proteomes" id="UP001292571"/>
    </source>
</evidence>
<keyword evidence="3" id="KW-1185">Reference proteome</keyword>
<comment type="caution">
    <text evidence="2">The sequence shown here is derived from an EMBL/GenBank/DDBJ whole genome shotgun (WGS) entry which is preliminary data.</text>
</comment>
<reference evidence="2 3" key="1">
    <citation type="submission" date="2023-12" db="EMBL/GenBank/DDBJ databases">
        <title>Pseudomonas sp. T5W1.</title>
        <authorList>
            <person name="Maltman C."/>
        </authorList>
    </citation>
    <scope>NUCLEOTIDE SEQUENCE [LARGE SCALE GENOMIC DNA]</scope>
    <source>
        <strain evidence="2 3">T5W1</strain>
    </source>
</reference>
<evidence type="ECO:0000256" key="1">
    <source>
        <dbReference type="SAM" id="MobiDB-lite"/>
    </source>
</evidence>
<dbReference type="InterPro" id="IPR046583">
    <property type="entry name" value="DUF6631"/>
</dbReference>
<protein>
    <submittedName>
        <fullName evidence="2">DUF6631 family protein</fullName>
    </submittedName>
</protein>